<dbReference type="PANTHER" id="PTHR33886:SF8">
    <property type="entry name" value="UNSATURATED RHAMNOGALACTURONAN HYDROLASE (EUROFUNG)"/>
    <property type="match status" value="1"/>
</dbReference>
<evidence type="ECO:0000256" key="2">
    <source>
        <dbReference type="SAM" id="Phobius"/>
    </source>
</evidence>
<dbReference type="InterPro" id="IPR010905">
    <property type="entry name" value="Glyco_hydro_88"/>
</dbReference>
<dbReference type="EMBL" id="AP023322">
    <property type="protein sequence ID" value="BCI62568.1"/>
    <property type="molecule type" value="Genomic_DNA"/>
</dbReference>
<dbReference type="KEGG" id="copr:Cop2CBH44_09210"/>
<protein>
    <recommendedName>
        <fullName evidence="5">Glycosyl hydrolase</fullName>
    </recommendedName>
</protein>
<evidence type="ECO:0000256" key="1">
    <source>
        <dbReference type="ARBA" id="ARBA00022801"/>
    </source>
</evidence>
<evidence type="ECO:0000313" key="3">
    <source>
        <dbReference type="EMBL" id="BCI62568.1"/>
    </source>
</evidence>
<dbReference type="InterPro" id="IPR012341">
    <property type="entry name" value="6hp_glycosidase-like_sf"/>
</dbReference>
<dbReference type="AlphaFoldDB" id="A0A7G1HWK5"/>
<keyword evidence="4" id="KW-1185">Reference proteome</keyword>
<dbReference type="PANTHER" id="PTHR33886">
    <property type="entry name" value="UNSATURATED RHAMNOGALACTURONAN HYDROLASE (EUROFUNG)"/>
    <property type="match status" value="1"/>
</dbReference>
<dbReference type="InterPro" id="IPR008928">
    <property type="entry name" value="6-hairpin_glycosidase_sf"/>
</dbReference>
<name>A0A7G1HWK5_9BACT</name>
<dbReference type="InterPro" id="IPR052043">
    <property type="entry name" value="PolySaccharide_Degr_Enz"/>
</dbReference>
<keyword evidence="1" id="KW-0378">Hydrolase</keyword>
<keyword evidence="2" id="KW-1133">Transmembrane helix</keyword>
<evidence type="ECO:0000313" key="4">
    <source>
        <dbReference type="Proteomes" id="UP000594042"/>
    </source>
</evidence>
<sequence length="386" mass="44782">MNGAMLFFRSNILRLCLSVIILGGILFPLMGSQPIIFPHLKGKFAPERVGTKLSERYLASEHMLYAKTIHYAEVCTWYGAVRFAEASGKEELLQKLIARFEPLLDNRRDLLPLIGYKENFNNYVDFNMFGCLPLELYRITGRKVFFDIGIPYADSQWSLPDFATEKHREYLRKGFTWQTRLWIDDMYMITVVQAKAYQVTGDVKYIDRAAKEMVYYLEKLQRPNGLFYHAPDVPFYWARGNGWMSAGMAELLCYLPDNHECRAYIMEAYRKMMETLKLYQHEDGMWGQLVDRENIWPETSGSAMFVYAVITGIKQGWLDSEVYMDVAMKGWKSLVSYINDKGDLTEICVGTGKKNSESYYYERPRKAGDFHGQGPMLWCAAALIEK</sequence>
<keyword evidence="2" id="KW-0472">Membrane</keyword>
<reference evidence="4" key="1">
    <citation type="submission" date="2020-07" db="EMBL/GenBank/DDBJ databases">
        <title>Complete genome sequencing of Coprobacter sp. strain 2CBH44.</title>
        <authorList>
            <person name="Sakamoto M."/>
            <person name="Murakami T."/>
            <person name="Mori H."/>
        </authorList>
    </citation>
    <scope>NUCLEOTIDE SEQUENCE [LARGE SCALE GENOMIC DNA]</scope>
    <source>
        <strain evidence="4">2CBH44</strain>
    </source>
</reference>
<keyword evidence="2" id="KW-0812">Transmembrane</keyword>
<gene>
    <name evidence="3" type="ORF">Cop2CBH44_09210</name>
</gene>
<evidence type="ECO:0008006" key="5">
    <source>
        <dbReference type="Google" id="ProtNLM"/>
    </source>
</evidence>
<dbReference type="GO" id="GO:0016787">
    <property type="term" value="F:hydrolase activity"/>
    <property type="evidence" value="ECO:0007669"/>
    <property type="project" value="UniProtKB-KW"/>
</dbReference>
<dbReference type="Pfam" id="PF07470">
    <property type="entry name" value="Glyco_hydro_88"/>
    <property type="match status" value="1"/>
</dbReference>
<accession>A0A7G1HWK5</accession>
<dbReference type="RefSeq" id="WP_246469177.1">
    <property type="nucleotide sequence ID" value="NZ_AP023322.1"/>
</dbReference>
<dbReference type="Proteomes" id="UP000594042">
    <property type="component" value="Chromosome"/>
</dbReference>
<proteinExistence type="predicted"/>
<dbReference type="GO" id="GO:0005975">
    <property type="term" value="P:carbohydrate metabolic process"/>
    <property type="evidence" value="ECO:0007669"/>
    <property type="project" value="InterPro"/>
</dbReference>
<dbReference type="SUPFAM" id="SSF48208">
    <property type="entry name" value="Six-hairpin glycosidases"/>
    <property type="match status" value="1"/>
</dbReference>
<dbReference type="Gene3D" id="1.50.10.10">
    <property type="match status" value="1"/>
</dbReference>
<organism evidence="3 4">
    <name type="scientific">Coprobacter secundus subsp. similis</name>
    <dbReference type="NCBI Taxonomy" id="2751153"/>
    <lineage>
        <taxon>Bacteria</taxon>
        <taxon>Pseudomonadati</taxon>
        <taxon>Bacteroidota</taxon>
        <taxon>Bacteroidia</taxon>
        <taxon>Bacteroidales</taxon>
        <taxon>Barnesiellaceae</taxon>
        <taxon>Coprobacter</taxon>
    </lineage>
</organism>
<feature type="transmembrane region" description="Helical" evidence="2">
    <location>
        <begin position="12"/>
        <end position="31"/>
    </location>
</feature>